<evidence type="ECO:0000313" key="2">
    <source>
        <dbReference type="Proteomes" id="UP000076858"/>
    </source>
</evidence>
<dbReference type="EMBL" id="LRGB01001327">
    <property type="protein sequence ID" value="KZS12999.1"/>
    <property type="molecule type" value="Genomic_DNA"/>
</dbReference>
<dbReference type="Proteomes" id="UP000076858">
    <property type="component" value="Unassembled WGS sequence"/>
</dbReference>
<accession>A0A164W6S5</accession>
<evidence type="ECO:0000313" key="1">
    <source>
        <dbReference type="EMBL" id="KZS12999.1"/>
    </source>
</evidence>
<dbReference type="AlphaFoldDB" id="A0A164W6S5"/>
<gene>
    <name evidence="1" type="ORF">APZ42_021976</name>
</gene>
<comment type="caution">
    <text evidence="1">The sequence shown here is derived from an EMBL/GenBank/DDBJ whole genome shotgun (WGS) entry which is preliminary data.</text>
</comment>
<keyword evidence="2" id="KW-1185">Reference proteome</keyword>
<reference evidence="1 2" key="1">
    <citation type="submission" date="2016-03" db="EMBL/GenBank/DDBJ databases">
        <title>EvidentialGene: Evidence-directed Construction of Genes on Genomes.</title>
        <authorList>
            <person name="Gilbert D.G."/>
            <person name="Choi J.-H."/>
            <person name="Mockaitis K."/>
            <person name="Colbourne J."/>
            <person name="Pfrender M."/>
        </authorList>
    </citation>
    <scope>NUCLEOTIDE SEQUENCE [LARGE SCALE GENOMIC DNA]</scope>
    <source>
        <strain evidence="1 2">Xinb3</strain>
        <tissue evidence="1">Complete organism</tissue>
    </source>
</reference>
<name>A0A164W6S5_9CRUS</name>
<proteinExistence type="predicted"/>
<organism evidence="1 2">
    <name type="scientific">Daphnia magna</name>
    <dbReference type="NCBI Taxonomy" id="35525"/>
    <lineage>
        <taxon>Eukaryota</taxon>
        <taxon>Metazoa</taxon>
        <taxon>Ecdysozoa</taxon>
        <taxon>Arthropoda</taxon>
        <taxon>Crustacea</taxon>
        <taxon>Branchiopoda</taxon>
        <taxon>Diplostraca</taxon>
        <taxon>Cladocera</taxon>
        <taxon>Anomopoda</taxon>
        <taxon>Daphniidae</taxon>
        <taxon>Daphnia</taxon>
    </lineage>
</organism>
<sequence length="141" mass="16837">MYISMWVELLILKKVGGYPTHNIYIYSLSRNTRRNLNIFLEKYRRHKNESLTTLIADPAHLSIIKFPNMENGWTFFFKFPSVKKKLERTKRVLPFQTAFKVCFFFKVSFYQKYFRLASLSYRAGLPVSSFTDDRLPDDANR</sequence>
<protein>
    <submittedName>
        <fullName evidence="1">Uncharacterized protein</fullName>
    </submittedName>
</protein>